<keyword evidence="7" id="KW-0509">mRNA transport</keyword>
<keyword evidence="5" id="KW-0963">Cytoplasm</keyword>
<name>A0A0G2SJ74_9CRUS</name>
<evidence type="ECO:0000256" key="5">
    <source>
        <dbReference type="ARBA" id="ARBA00022490"/>
    </source>
</evidence>
<feature type="compositionally biased region" description="Polar residues" evidence="13">
    <location>
        <begin position="241"/>
        <end position="250"/>
    </location>
</feature>
<evidence type="ECO:0000256" key="3">
    <source>
        <dbReference type="ARBA" id="ARBA00009548"/>
    </source>
</evidence>
<feature type="domain" description="Complementary sex determination N-terminal" evidence="15">
    <location>
        <begin position="89"/>
        <end position="190"/>
    </location>
</feature>
<dbReference type="GO" id="GO:0006417">
    <property type="term" value="P:regulation of translation"/>
    <property type="evidence" value="ECO:0007669"/>
    <property type="project" value="UniProtKB-KW"/>
</dbReference>
<feature type="compositionally biased region" description="Polar residues" evidence="13">
    <location>
        <begin position="315"/>
        <end position="328"/>
    </location>
</feature>
<dbReference type="InterPro" id="IPR018545">
    <property type="entry name" value="Btz_dom"/>
</dbReference>
<feature type="compositionally biased region" description="Basic and acidic residues" evidence="13">
    <location>
        <begin position="50"/>
        <end position="61"/>
    </location>
</feature>
<dbReference type="GO" id="GO:0008380">
    <property type="term" value="P:RNA splicing"/>
    <property type="evidence" value="ECO:0007669"/>
    <property type="project" value="UniProtKB-KW"/>
</dbReference>
<reference evidence="16" key="1">
    <citation type="journal article" date="2015" name="Gene">
        <title>Cloning, expression and localization of the Daphnia carinata transformer gene DcarTra during different reproductive stages.</title>
        <authorList>
            <person name="Kong L."/>
            <person name="Lv W."/>
            <person name="Huang Y."/>
            <person name="Liu Z."/>
            <person name="Yang Y."/>
            <person name="Zhao Y."/>
        </authorList>
    </citation>
    <scope>NUCLEOTIDE SEQUENCE</scope>
</reference>
<dbReference type="EMBL" id="KJ735445">
    <property type="protein sequence ID" value="AJP08955.1"/>
    <property type="molecule type" value="mRNA"/>
</dbReference>
<accession>A0A0G2SJ74</accession>
<keyword evidence="8" id="KW-0810">Translation regulation</keyword>
<evidence type="ECO:0000256" key="13">
    <source>
        <dbReference type="SAM" id="MobiDB-lite"/>
    </source>
</evidence>
<keyword evidence="9" id="KW-0694">RNA-binding</keyword>
<sequence>MMRPRSRSRGGKSSTYQRSRSRSPYFDREKHNRFANKPYRGNSSYHHRGRPEDVRRREEYNRPATNSPRRSPGPYKPRSRSHSPSPCVHHQHPHNVRKGEFNNDNRRDQRSPVHYDTMYRRSPPPQRLPTEPTPKDRSIFRGPEGTVIDLNELQKITVDIRRNLSRGAVPASYGPLKYAFNPADVILVRRPGEGSRPIFDREELKPRPAEERVIKLAADFPDRMERVQRSPSRSHDPFTGASGSSYQQDNRSVDGDGEGDLRYRLMEKKSSEENKERMNVDPNYVPQGRYYYEHDNRERFMNRGRGYPFRGNARGNYNSNLQGGNSSGAFRGSYRGGNGGQYRETSRGSYRGKLRSPNWQHDLYDTAPVDDGKPSSTTQI</sequence>
<dbReference type="GO" id="GO:0051028">
    <property type="term" value="P:mRNA transport"/>
    <property type="evidence" value="ECO:0007669"/>
    <property type="project" value="UniProtKB-KW"/>
</dbReference>
<feature type="compositionally biased region" description="Basic and acidic residues" evidence="13">
    <location>
        <begin position="220"/>
        <end position="236"/>
    </location>
</feature>
<dbReference type="Pfam" id="PF09405">
    <property type="entry name" value="Btz"/>
    <property type="match status" value="1"/>
</dbReference>
<evidence type="ECO:0000256" key="4">
    <source>
        <dbReference type="ARBA" id="ARBA00022448"/>
    </source>
</evidence>
<evidence type="ECO:0000256" key="7">
    <source>
        <dbReference type="ARBA" id="ARBA00022816"/>
    </source>
</evidence>
<organism evidence="16">
    <name type="scientific">Daphnia carinata</name>
    <dbReference type="NCBI Taxonomy" id="120202"/>
    <lineage>
        <taxon>Eukaryota</taxon>
        <taxon>Metazoa</taxon>
        <taxon>Ecdysozoa</taxon>
        <taxon>Arthropoda</taxon>
        <taxon>Crustacea</taxon>
        <taxon>Branchiopoda</taxon>
        <taxon>Diplostraca</taxon>
        <taxon>Cladocera</taxon>
        <taxon>Anomopoda</taxon>
        <taxon>Daphniidae</taxon>
        <taxon>Daphnia</taxon>
    </lineage>
</organism>
<dbReference type="GO" id="GO:0000184">
    <property type="term" value="P:nuclear-transcribed mRNA catabolic process, nonsense-mediated decay"/>
    <property type="evidence" value="ECO:0007669"/>
    <property type="project" value="UniProtKB-KW"/>
</dbReference>
<feature type="region of interest" description="Disordered" evidence="13">
    <location>
        <begin position="1"/>
        <end position="142"/>
    </location>
</feature>
<feature type="domain" description="Btz" evidence="14">
    <location>
        <begin position="264"/>
        <end position="368"/>
    </location>
</feature>
<evidence type="ECO:0000259" key="14">
    <source>
        <dbReference type="Pfam" id="PF09405"/>
    </source>
</evidence>
<dbReference type="OrthoDB" id="6343344at2759"/>
<gene>
    <name evidence="16" type="primary">tra</name>
</gene>
<proteinExistence type="evidence at transcript level"/>
<dbReference type="Pfam" id="PF12278">
    <property type="entry name" value="SDP_N"/>
    <property type="match status" value="1"/>
</dbReference>
<evidence type="ECO:0000256" key="8">
    <source>
        <dbReference type="ARBA" id="ARBA00022845"/>
    </source>
</evidence>
<feature type="compositionally biased region" description="Basic and acidic residues" evidence="13">
    <location>
        <begin position="97"/>
        <end position="119"/>
    </location>
</feature>
<feature type="compositionally biased region" description="Basic residues" evidence="13">
    <location>
        <begin position="1"/>
        <end position="10"/>
    </location>
</feature>
<keyword evidence="10" id="KW-0866">Nonsense-mediated mRNA decay</keyword>
<dbReference type="GO" id="GO:0035145">
    <property type="term" value="C:exon-exon junction complex"/>
    <property type="evidence" value="ECO:0007669"/>
    <property type="project" value="InterPro"/>
</dbReference>
<evidence type="ECO:0000256" key="2">
    <source>
        <dbReference type="ARBA" id="ARBA00004496"/>
    </source>
</evidence>
<evidence type="ECO:0000256" key="10">
    <source>
        <dbReference type="ARBA" id="ARBA00023161"/>
    </source>
</evidence>
<comment type="similarity">
    <text evidence="3">Belongs to the CASC3 family.</text>
</comment>
<evidence type="ECO:0000259" key="15">
    <source>
        <dbReference type="Pfam" id="PF12278"/>
    </source>
</evidence>
<dbReference type="AlphaFoldDB" id="A0A0G2SJ74"/>
<dbReference type="GO" id="GO:0003729">
    <property type="term" value="F:mRNA binding"/>
    <property type="evidence" value="ECO:0007669"/>
    <property type="project" value="InterPro"/>
</dbReference>
<keyword evidence="4" id="KW-0813">Transport</keyword>
<dbReference type="InterPro" id="IPR022063">
    <property type="entry name" value="Sex_determin_N"/>
</dbReference>
<evidence type="ECO:0000256" key="11">
    <source>
        <dbReference type="ARBA" id="ARBA00023187"/>
    </source>
</evidence>
<evidence type="ECO:0000256" key="12">
    <source>
        <dbReference type="ARBA" id="ARBA00023242"/>
    </source>
</evidence>
<keyword evidence="6" id="KW-0507">mRNA processing</keyword>
<comment type="subcellular location">
    <subcellularLocation>
        <location evidence="2">Cytoplasm</location>
    </subcellularLocation>
    <subcellularLocation>
        <location evidence="1">Nucleus</location>
    </subcellularLocation>
</comment>
<keyword evidence="11" id="KW-0508">mRNA splicing</keyword>
<evidence type="ECO:0000256" key="1">
    <source>
        <dbReference type="ARBA" id="ARBA00004123"/>
    </source>
</evidence>
<dbReference type="GO" id="GO:0006397">
    <property type="term" value="P:mRNA processing"/>
    <property type="evidence" value="ECO:0007669"/>
    <property type="project" value="UniProtKB-KW"/>
</dbReference>
<protein>
    <submittedName>
        <fullName evidence="16">Transformer</fullName>
    </submittedName>
</protein>
<evidence type="ECO:0000313" key="16">
    <source>
        <dbReference type="EMBL" id="AJP08955.1"/>
    </source>
</evidence>
<evidence type="ECO:0000256" key="9">
    <source>
        <dbReference type="ARBA" id="ARBA00022884"/>
    </source>
</evidence>
<dbReference type="GO" id="GO:0005737">
    <property type="term" value="C:cytoplasm"/>
    <property type="evidence" value="ECO:0007669"/>
    <property type="project" value="UniProtKB-SubCell"/>
</dbReference>
<evidence type="ECO:0000256" key="6">
    <source>
        <dbReference type="ARBA" id="ARBA00022664"/>
    </source>
</evidence>
<feature type="region of interest" description="Disordered" evidence="13">
    <location>
        <begin position="314"/>
        <end position="380"/>
    </location>
</feature>
<keyword evidence="12" id="KW-0539">Nucleus</keyword>
<feature type="region of interest" description="Disordered" evidence="13">
    <location>
        <begin position="220"/>
        <end position="259"/>
    </location>
</feature>